<reference evidence="2" key="1">
    <citation type="journal article" date="2015" name="Nat. Genet.">
        <title>The genome and transcriptome of the zoonotic hookworm Ancylostoma ceylanicum identify infection-specific gene families.</title>
        <authorList>
            <person name="Schwarz E.M."/>
            <person name="Hu Y."/>
            <person name="Antoshechkin I."/>
            <person name="Miller M.M."/>
            <person name="Sternberg P.W."/>
            <person name="Aroian R.V."/>
        </authorList>
    </citation>
    <scope>NUCLEOTIDE SEQUENCE</scope>
    <source>
        <strain evidence="2">HY135</strain>
    </source>
</reference>
<dbReference type="AlphaFoldDB" id="A0A016WBZ3"/>
<proteinExistence type="predicted"/>
<name>A0A016WBZ3_9BILA</name>
<keyword evidence="2" id="KW-1185">Reference proteome</keyword>
<evidence type="ECO:0000313" key="2">
    <source>
        <dbReference type="Proteomes" id="UP000024635"/>
    </source>
</evidence>
<evidence type="ECO:0000313" key="1">
    <source>
        <dbReference type="EMBL" id="EYC37135.1"/>
    </source>
</evidence>
<organism evidence="1 2">
    <name type="scientific">Ancylostoma ceylanicum</name>
    <dbReference type="NCBI Taxonomy" id="53326"/>
    <lineage>
        <taxon>Eukaryota</taxon>
        <taxon>Metazoa</taxon>
        <taxon>Ecdysozoa</taxon>
        <taxon>Nematoda</taxon>
        <taxon>Chromadorea</taxon>
        <taxon>Rhabditida</taxon>
        <taxon>Rhabditina</taxon>
        <taxon>Rhabditomorpha</taxon>
        <taxon>Strongyloidea</taxon>
        <taxon>Ancylostomatidae</taxon>
        <taxon>Ancylostomatinae</taxon>
        <taxon>Ancylostoma</taxon>
    </lineage>
</organism>
<protein>
    <submittedName>
        <fullName evidence="1">Uncharacterized protein</fullName>
    </submittedName>
</protein>
<dbReference type="Proteomes" id="UP000024635">
    <property type="component" value="Unassembled WGS sequence"/>
</dbReference>
<sequence>MAQCSAQHNEKCHNDWKEWDGSVDHGDLEVRAPLGRNGQVFRDQVGQTNANGANELAVDVIECIEMEVVTWVQRAYACGAVA</sequence>
<comment type="caution">
    <text evidence="1">The sequence shown here is derived from an EMBL/GenBank/DDBJ whole genome shotgun (WGS) entry which is preliminary data.</text>
</comment>
<accession>A0A016WBZ3</accession>
<gene>
    <name evidence="1" type="primary">Acey_s0822.g2536</name>
    <name evidence="1" type="ORF">Y032_0822g2536</name>
</gene>
<dbReference type="EMBL" id="JARK01000422">
    <property type="protein sequence ID" value="EYC37135.1"/>
    <property type="molecule type" value="Genomic_DNA"/>
</dbReference>